<proteinExistence type="predicted"/>
<dbReference type="Pfam" id="PF00226">
    <property type="entry name" value="DnaJ"/>
    <property type="match status" value="1"/>
</dbReference>
<reference evidence="3" key="1">
    <citation type="submission" date="2014-05" db="EMBL/GenBank/DDBJ databases">
        <title>The transcriptome of the halophilic microalga Tetraselmis sp. GSL018 isolated from the Great Salt Lake, Utah.</title>
        <authorList>
            <person name="Jinkerson R.E."/>
            <person name="D'Adamo S."/>
            <person name="Posewitz M.C."/>
        </authorList>
    </citation>
    <scope>NUCLEOTIDE SEQUENCE</scope>
    <source>
        <strain evidence="3">GSL018</strain>
    </source>
</reference>
<dbReference type="InterPro" id="IPR052812">
    <property type="entry name" value="Plant_DnaJ_domain"/>
</dbReference>
<gene>
    <name evidence="3" type="ORF">TSPGSL018_16048</name>
</gene>
<dbReference type="AlphaFoldDB" id="A0A061S5Q1"/>
<evidence type="ECO:0000256" key="1">
    <source>
        <dbReference type="SAM" id="MobiDB-lite"/>
    </source>
</evidence>
<dbReference type="PROSITE" id="PS50076">
    <property type="entry name" value="DNAJ_2"/>
    <property type="match status" value="1"/>
</dbReference>
<dbReference type="SUPFAM" id="SSF46565">
    <property type="entry name" value="Chaperone J-domain"/>
    <property type="match status" value="1"/>
</dbReference>
<feature type="domain" description="J" evidence="2">
    <location>
        <begin position="9"/>
        <end position="76"/>
    </location>
</feature>
<evidence type="ECO:0000259" key="2">
    <source>
        <dbReference type="PROSITE" id="PS50076"/>
    </source>
</evidence>
<dbReference type="PRINTS" id="PR00625">
    <property type="entry name" value="JDOMAIN"/>
</dbReference>
<feature type="compositionally biased region" description="Low complexity" evidence="1">
    <location>
        <begin position="275"/>
        <end position="287"/>
    </location>
</feature>
<protein>
    <submittedName>
        <fullName evidence="3">Chaperone protein dnaj 15-like</fullName>
    </submittedName>
</protein>
<dbReference type="PANTHER" id="PTHR44272:SF3">
    <property type="entry name" value="J DOMAIN-CONTAINING PROTEIN"/>
    <property type="match status" value="1"/>
</dbReference>
<dbReference type="InterPro" id="IPR001623">
    <property type="entry name" value="DnaJ_domain"/>
</dbReference>
<name>A0A061S5Q1_9CHLO</name>
<dbReference type="PANTHER" id="PTHR44272">
    <property type="entry name" value="DNAJ DOMAIN (PROKARYOTIC HEAT SHOCK PROTEIN)"/>
    <property type="match status" value="1"/>
</dbReference>
<organism evidence="3">
    <name type="scientific">Tetraselmis sp. GSL018</name>
    <dbReference type="NCBI Taxonomy" id="582737"/>
    <lineage>
        <taxon>Eukaryota</taxon>
        <taxon>Viridiplantae</taxon>
        <taxon>Chlorophyta</taxon>
        <taxon>core chlorophytes</taxon>
        <taxon>Chlorodendrophyceae</taxon>
        <taxon>Chlorodendrales</taxon>
        <taxon>Chlorodendraceae</taxon>
        <taxon>Tetraselmis</taxon>
    </lineage>
</organism>
<dbReference type="Gene3D" id="1.10.287.110">
    <property type="entry name" value="DnaJ domain"/>
    <property type="match status" value="1"/>
</dbReference>
<dbReference type="PROSITE" id="PS00636">
    <property type="entry name" value="DNAJ_1"/>
    <property type="match status" value="1"/>
</dbReference>
<dbReference type="CDD" id="cd06257">
    <property type="entry name" value="DnaJ"/>
    <property type="match status" value="1"/>
</dbReference>
<dbReference type="SMART" id="SM00271">
    <property type="entry name" value="DnaJ"/>
    <property type="match status" value="1"/>
</dbReference>
<dbReference type="InterPro" id="IPR018253">
    <property type="entry name" value="DnaJ_domain_CS"/>
</dbReference>
<dbReference type="InterPro" id="IPR036869">
    <property type="entry name" value="J_dom_sf"/>
</dbReference>
<evidence type="ECO:0000313" key="3">
    <source>
        <dbReference type="EMBL" id="JAC78096.1"/>
    </source>
</evidence>
<accession>A0A061S5Q1</accession>
<sequence>MTEAPSLRDPYVVLGLEKSATENEIKSAYKKCALKYHPDKNHGEGAEDAADKFKEAVTAYNILIDPDKRRRYDAGGFDNLEASELEVELDLSSMGPMNTFMAAMFAKLGVPIKTAVSQAVLDKASDGSFQSSQLEFERPVKGKVDKLEAVFFELNVTKEEVDEGFYIFAHSQNGSKFKLLLFEEDGSGGLQLKLQEDSTKTGKAGTTAGLFFLPFETYSLQHKLNPMEVADEPEAMLFKRLESLRPRETCALAPGRQLVQARPFPDRGGEGAAPGHMGQRGRAAGRGAEAHGEEGRGQAVRAGLPAGAVRVPRRLPEV</sequence>
<feature type="region of interest" description="Disordered" evidence="1">
    <location>
        <begin position="261"/>
        <end position="318"/>
    </location>
</feature>
<dbReference type="EMBL" id="GBEZ01007361">
    <property type="protein sequence ID" value="JAC78096.1"/>
    <property type="molecule type" value="Transcribed_RNA"/>
</dbReference>